<feature type="signal peptide" evidence="1">
    <location>
        <begin position="1"/>
        <end position="20"/>
    </location>
</feature>
<evidence type="ECO:0000313" key="2">
    <source>
        <dbReference type="EMBL" id="MFC0810787.1"/>
    </source>
</evidence>
<evidence type="ECO:0000256" key="1">
    <source>
        <dbReference type="SAM" id="SignalP"/>
    </source>
</evidence>
<evidence type="ECO:0000313" key="3">
    <source>
        <dbReference type="Proteomes" id="UP001589920"/>
    </source>
</evidence>
<comment type="caution">
    <text evidence="2">The sequence shown here is derived from an EMBL/GenBank/DDBJ whole genome shotgun (WGS) entry which is preliminary data.</text>
</comment>
<protein>
    <submittedName>
        <fullName evidence="2">Uncharacterized protein</fullName>
    </submittedName>
</protein>
<feature type="chain" id="PRO_5046279602" evidence="1">
    <location>
        <begin position="21"/>
        <end position="40"/>
    </location>
</feature>
<dbReference type="Proteomes" id="UP001589920">
    <property type="component" value="Unassembled WGS sequence"/>
</dbReference>
<dbReference type="EMBL" id="JBHMQU010000007">
    <property type="protein sequence ID" value="MFC0810787.1"/>
    <property type="molecule type" value="Genomic_DNA"/>
</dbReference>
<reference evidence="2 3" key="1">
    <citation type="submission" date="2024-09" db="EMBL/GenBank/DDBJ databases">
        <authorList>
            <person name="Sun Q."/>
            <person name="Mori K."/>
        </authorList>
    </citation>
    <scope>NUCLEOTIDE SEQUENCE [LARGE SCALE GENOMIC DNA]</scope>
    <source>
        <strain evidence="2 3">KCTC 42086</strain>
    </source>
</reference>
<proteinExistence type="predicted"/>
<sequence>MKLLLTTAAFLVALGGAAFAASDCCGDLMACCEAMLDCCD</sequence>
<keyword evidence="3" id="KW-1185">Reference proteome</keyword>
<gene>
    <name evidence="2" type="ORF">ACFHYO_01480</name>
</gene>
<name>A0ABV6T0J6_9RHOB</name>
<dbReference type="RefSeq" id="WP_394317845.1">
    <property type="nucleotide sequence ID" value="NZ_JBHMQU010000007.1"/>
</dbReference>
<accession>A0ABV6T0J6</accession>
<organism evidence="2 3">
    <name type="scientific">Paracoccus panacisoli</name>
    <dbReference type="NCBI Taxonomy" id="1510163"/>
    <lineage>
        <taxon>Bacteria</taxon>
        <taxon>Pseudomonadati</taxon>
        <taxon>Pseudomonadota</taxon>
        <taxon>Alphaproteobacteria</taxon>
        <taxon>Rhodobacterales</taxon>
        <taxon>Paracoccaceae</taxon>
        <taxon>Paracoccus</taxon>
    </lineage>
</organism>
<keyword evidence="1" id="KW-0732">Signal</keyword>